<keyword evidence="9" id="KW-0413">Isomerase</keyword>
<dbReference type="EC" id="5.1.3.1" evidence="7"/>
<evidence type="ECO:0000256" key="3">
    <source>
        <dbReference type="ARBA" id="ARBA00001941"/>
    </source>
</evidence>
<dbReference type="InterPro" id="IPR013785">
    <property type="entry name" value="Aldolase_TIM"/>
</dbReference>
<dbReference type="GO" id="GO:0006098">
    <property type="term" value="P:pentose-phosphate shunt"/>
    <property type="evidence" value="ECO:0007669"/>
    <property type="project" value="InterPro"/>
</dbReference>
<evidence type="ECO:0000256" key="6">
    <source>
        <dbReference type="ARBA" id="ARBA00009541"/>
    </source>
</evidence>
<dbReference type="HAMAP" id="MF_02227">
    <property type="entry name" value="RPE"/>
    <property type="match status" value="1"/>
</dbReference>
<comment type="cofactor">
    <cofactor evidence="3">
        <name>Co(2+)</name>
        <dbReference type="ChEBI" id="CHEBI:48828"/>
    </cofactor>
</comment>
<dbReference type="Gene3D" id="3.20.20.70">
    <property type="entry name" value="Aldolase class I"/>
    <property type="match status" value="1"/>
</dbReference>
<gene>
    <name evidence="10" type="ORF">METZ01_LOCUS376186</name>
</gene>
<accession>A0A382TNK3</accession>
<sequence>MPDVRVAPSLLAADFGRVREEIERVESAGADLLHLDIMDGHFVPNLSYGIPVVEAVRRCTDLLLDTHLMLSNPAPYLEPFATAGAGSLTVHLEVTADPAPLLAEIGHLGCLRGLAVNPKTPVDGLLPWLEHLDLALVMSVEPGFGGQSFMPEVLEKVRVLRREINLRGLDVAIEIDGGVGPANAPDCRHAGARWLVAGSSVFK</sequence>
<protein>
    <recommendedName>
        <fullName evidence="7">ribulose-phosphate 3-epimerase</fullName>
        <ecNumber evidence="7">5.1.3.1</ecNumber>
    </recommendedName>
</protein>
<dbReference type="NCBIfam" id="TIGR01163">
    <property type="entry name" value="rpe"/>
    <property type="match status" value="1"/>
</dbReference>
<dbReference type="PROSITE" id="PS01086">
    <property type="entry name" value="RIBUL_P_3_EPIMER_2"/>
    <property type="match status" value="1"/>
</dbReference>
<evidence type="ECO:0000256" key="4">
    <source>
        <dbReference type="ARBA" id="ARBA00001947"/>
    </source>
</evidence>
<feature type="non-terminal residue" evidence="10">
    <location>
        <position position="203"/>
    </location>
</feature>
<evidence type="ECO:0000256" key="1">
    <source>
        <dbReference type="ARBA" id="ARBA00001782"/>
    </source>
</evidence>
<dbReference type="GO" id="GO:0046872">
    <property type="term" value="F:metal ion binding"/>
    <property type="evidence" value="ECO:0007669"/>
    <property type="project" value="UniProtKB-KW"/>
</dbReference>
<dbReference type="EMBL" id="UINC01137783">
    <property type="protein sequence ID" value="SVD23332.1"/>
    <property type="molecule type" value="Genomic_DNA"/>
</dbReference>
<dbReference type="Pfam" id="PF00834">
    <property type="entry name" value="Ribul_P_3_epim"/>
    <property type="match status" value="1"/>
</dbReference>
<reference evidence="10" key="1">
    <citation type="submission" date="2018-05" db="EMBL/GenBank/DDBJ databases">
        <authorList>
            <person name="Lanie J.A."/>
            <person name="Ng W.-L."/>
            <person name="Kazmierczak K.M."/>
            <person name="Andrzejewski T.M."/>
            <person name="Davidsen T.M."/>
            <person name="Wayne K.J."/>
            <person name="Tettelin H."/>
            <person name="Glass J.I."/>
            <person name="Rusch D."/>
            <person name="Podicherti R."/>
            <person name="Tsui H.-C.T."/>
            <person name="Winkler M.E."/>
        </authorList>
    </citation>
    <scope>NUCLEOTIDE SEQUENCE</scope>
</reference>
<dbReference type="SUPFAM" id="SSF51366">
    <property type="entry name" value="Ribulose-phoshate binding barrel"/>
    <property type="match status" value="1"/>
</dbReference>
<name>A0A382TNK3_9ZZZZ</name>
<organism evidence="10">
    <name type="scientific">marine metagenome</name>
    <dbReference type="NCBI Taxonomy" id="408172"/>
    <lineage>
        <taxon>unclassified sequences</taxon>
        <taxon>metagenomes</taxon>
        <taxon>ecological metagenomes</taxon>
    </lineage>
</organism>
<dbReference type="CDD" id="cd00429">
    <property type="entry name" value="RPE"/>
    <property type="match status" value="1"/>
</dbReference>
<comment type="similarity">
    <text evidence="6">Belongs to the ribulose-phosphate 3-epimerase family.</text>
</comment>
<dbReference type="PANTHER" id="PTHR11749">
    <property type="entry name" value="RIBULOSE-5-PHOSPHATE-3-EPIMERASE"/>
    <property type="match status" value="1"/>
</dbReference>
<dbReference type="FunFam" id="3.20.20.70:FF:000004">
    <property type="entry name" value="Ribulose-phosphate 3-epimerase"/>
    <property type="match status" value="1"/>
</dbReference>
<comment type="cofactor">
    <cofactor evidence="4">
        <name>Zn(2+)</name>
        <dbReference type="ChEBI" id="CHEBI:29105"/>
    </cofactor>
</comment>
<dbReference type="GO" id="GO:0005975">
    <property type="term" value="P:carbohydrate metabolic process"/>
    <property type="evidence" value="ECO:0007669"/>
    <property type="project" value="InterPro"/>
</dbReference>
<dbReference type="AlphaFoldDB" id="A0A382TNK3"/>
<evidence type="ECO:0000256" key="2">
    <source>
        <dbReference type="ARBA" id="ARBA00001936"/>
    </source>
</evidence>
<dbReference type="PIRSF" id="PIRSF001461">
    <property type="entry name" value="RPE"/>
    <property type="match status" value="1"/>
</dbReference>
<keyword evidence="8" id="KW-0479">Metal-binding</keyword>
<proteinExistence type="inferred from homology"/>
<dbReference type="GO" id="GO:0004750">
    <property type="term" value="F:D-ribulose-phosphate 3-epimerase activity"/>
    <property type="evidence" value="ECO:0007669"/>
    <property type="project" value="UniProtKB-EC"/>
</dbReference>
<dbReference type="InterPro" id="IPR000056">
    <property type="entry name" value="Ribul_P_3_epim-like"/>
</dbReference>
<evidence type="ECO:0000256" key="5">
    <source>
        <dbReference type="ARBA" id="ARBA00001954"/>
    </source>
</evidence>
<evidence type="ECO:0000313" key="10">
    <source>
        <dbReference type="EMBL" id="SVD23332.1"/>
    </source>
</evidence>
<comment type="catalytic activity">
    <reaction evidence="1">
        <text>D-ribulose 5-phosphate = D-xylulose 5-phosphate</text>
        <dbReference type="Rhea" id="RHEA:13677"/>
        <dbReference type="ChEBI" id="CHEBI:57737"/>
        <dbReference type="ChEBI" id="CHEBI:58121"/>
        <dbReference type="EC" id="5.1.3.1"/>
    </reaction>
</comment>
<dbReference type="InterPro" id="IPR026019">
    <property type="entry name" value="Ribul_P_3_epim"/>
</dbReference>
<comment type="cofactor">
    <cofactor evidence="5">
        <name>Fe(2+)</name>
        <dbReference type="ChEBI" id="CHEBI:29033"/>
    </cofactor>
</comment>
<dbReference type="InterPro" id="IPR011060">
    <property type="entry name" value="RibuloseP-bd_barrel"/>
</dbReference>
<evidence type="ECO:0000256" key="8">
    <source>
        <dbReference type="ARBA" id="ARBA00022723"/>
    </source>
</evidence>
<comment type="cofactor">
    <cofactor evidence="2">
        <name>Mn(2+)</name>
        <dbReference type="ChEBI" id="CHEBI:29035"/>
    </cofactor>
</comment>
<dbReference type="NCBIfam" id="NF004076">
    <property type="entry name" value="PRK05581.1-4"/>
    <property type="match status" value="1"/>
</dbReference>
<dbReference type="GO" id="GO:0005737">
    <property type="term" value="C:cytoplasm"/>
    <property type="evidence" value="ECO:0007669"/>
    <property type="project" value="UniProtKB-ARBA"/>
</dbReference>
<evidence type="ECO:0000256" key="9">
    <source>
        <dbReference type="ARBA" id="ARBA00023235"/>
    </source>
</evidence>
<evidence type="ECO:0000256" key="7">
    <source>
        <dbReference type="ARBA" id="ARBA00013188"/>
    </source>
</evidence>
<dbReference type="PROSITE" id="PS01085">
    <property type="entry name" value="RIBUL_P_3_EPIMER_1"/>
    <property type="match status" value="1"/>
</dbReference>